<protein>
    <submittedName>
        <fullName evidence="2">Uncharacterized protein</fullName>
    </submittedName>
</protein>
<organism evidence="2 3">
    <name type="scientific">Chryseobacterium arthrosphaerae</name>
    <dbReference type="NCBI Taxonomy" id="651561"/>
    <lineage>
        <taxon>Bacteria</taxon>
        <taxon>Pseudomonadati</taxon>
        <taxon>Bacteroidota</taxon>
        <taxon>Flavobacteriia</taxon>
        <taxon>Flavobacteriales</taxon>
        <taxon>Weeksellaceae</taxon>
        <taxon>Chryseobacterium group</taxon>
        <taxon>Chryseobacterium</taxon>
    </lineage>
</organism>
<comment type="caution">
    <text evidence="2">The sequence shown here is derived from an EMBL/GenBank/DDBJ whole genome shotgun (WGS) entry which is preliminary data.</text>
</comment>
<evidence type="ECO:0000256" key="1">
    <source>
        <dbReference type="SAM" id="MobiDB-lite"/>
    </source>
</evidence>
<gene>
    <name evidence="2" type="ORF">V2E39_09225</name>
</gene>
<keyword evidence="3" id="KW-1185">Reference proteome</keyword>
<reference evidence="2 3" key="1">
    <citation type="submission" date="2024-01" db="EMBL/GenBank/DDBJ databases">
        <title>Whole genome of Chryseobacterium arthrosphaerae NNCa 2741.</title>
        <authorList>
            <person name="Boriskina E.V."/>
            <person name="Gordinskaya N.A."/>
            <person name="Kropotov V.S."/>
            <person name="Alekseeva A.E."/>
            <person name="Makhova M.A."/>
            <person name="Kryazhev D.V."/>
            <person name="Shkurkina I.S."/>
        </authorList>
    </citation>
    <scope>NUCLEOTIDE SEQUENCE [LARGE SCALE GENOMIC DNA]</scope>
    <source>
        <strain evidence="2 3">NNCa 2741</strain>
    </source>
</reference>
<dbReference type="Proteomes" id="UP001350005">
    <property type="component" value="Unassembled WGS sequence"/>
</dbReference>
<evidence type="ECO:0000313" key="2">
    <source>
        <dbReference type="EMBL" id="MEE6127562.1"/>
    </source>
</evidence>
<dbReference type="EMBL" id="JAZGJU010000015">
    <property type="protein sequence ID" value="MEE6127562.1"/>
    <property type="molecule type" value="Genomic_DNA"/>
</dbReference>
<sequence>MFRKLLVYFKIIDEVQVPVPIKRGSVQKPMKPVKKTEKKVKEKTAPETQPEIITVKRKTGEKRKEIKDFESHVKDYKEYCLEKTSNQHMMKVSDYKVIDRNDSTETFFIKDDAFITHNEHRMLRIESPYFVKYIQQEYNPITQINENAYD</sequence>
<evidence type="ECO:0000313" key="3">
    <source>
        <dbReference type="Proteomes" id="UP001350005"/>
    </source>
</evidence>
<name>A0ABU7QYB9_9FLAO</name>
<proteinExistence type="predicted"/>
<accession>A0ABU7QYB9</accession>
<feature type="region of interest" description="Disordered" evidence="1">
    <location>
        <begin position="28"/>
        <end position="49"/>
    </location>
</feature>
<dbReference type="RefSeq" id="WP_241310334.1">
    <property type="nucleotide sequence ID" value="NZ_JAKYXJ010000008.1"/>
</dbReference>